<feature type="chain" id="PRO_5016762522" evidence="1">
    <location>
        <begin position="20"/>
        <end position="99"/>
    </location>
</feature>
<dbReference type="EMBL" id="NAAC01000017">
    <property type="protein sequence ID" value="RDJ09519.1"/>
    <property type="molecule type" value="Genomic_DNA"/>
</dbReference>
<reference evidence="2 3" key="1">
    <citation type="submission" date="2017-03" db="EMBL/GenBank/DDBJ databases">
        <title>Genome analysis of Rhizobial strains effectives or ineffectives for nitrogen fixation isolated from bean seeds.</title>
        <authorList>
            <person name="Peralta H."/>
            <person name="Aguilar-Vera A."/>
            <person name="Mora Y."/>
            <person name="Vargas-Lagunas C."/>
            <person name="Girard L."/>
            <person name="Mora J."/>
        </authorList>
    </citation>
    <scope>NUCLEOTIDE SEQUENCE [LARGE SCALE GENOMIC DNA]</scope>
    <source>
        <strain evidence="2 3">CCGM3</strain>
    </source>
</reference>
<organism evidence="2 3">
    <name type="scientific">Rhizobium grahamii</name>
    <dbReference type="NCBI Taxonomy" id="1120045"/>
    <lineage>
        <taxon>Bacteria</taxon>
        <taxon>Pseudomonadati</taxon>
        <taxon>Pseudomonadota</taxon>
        <taxon>Alphaproteobacteria</taxon>
        <taxon>Hyphomicrobiales</taxon>
        <taxon>Rhizobiaceae</taxon>
        <taxon>Rhizobium/Agrobacterium group</taxon>
        <taxon>Rhizobium</taxon>
    </lineage>
</organism>
<gene>
    <name evidence="2" type="ORF">B5K06_17215</name>
</gene>
<protein>
    <submittedName>
        <fullName evidence="2">Uncharacterized protein</fullName>
    </submittedName>
</protein>
<evidence type="ECO:0000313" key="2">
    <source>
        <dbReference type="EMBL" id="RDJ09519.1"/>
    </source>
</evidence>
<evidence type="ECO:0000313" key="3">
    <source>
        <dbReference type="Proteomes" id="UP000254939"/>
    </source>
</evidence>
<dbReference type="Proteomes" id="UP000254939">
    <property type="component" value="Unassembled WGS sequence"/>
</dbReference>
<accession>A0A370KM04</accession>
<proteinExistence type="predicted"/>
<evidence type="ECO:0000256" key="1">
    <source>
        <dbReference type="SAM" id="SignalP"/>
    </source>
</evidence>
<comment type="caution">
    <text evidence="2">The sequence shown here is derived from an EMBL/GenBank/DDBJ whole genome shotgun (WGS) entry which is preliminary data.</text>
</comment>
<sequence length="99" mass="10514">MTVLLCALATTALPASSSARSWHSDDTAALVGGLLLGGIAASAASHDHVHQNQYIPPPPPYPPRSAPFSPARDVICYPRQGACFNPDGDFLPTWTNRLF</sequence>
<feature type="signal peptide" evidence="1">
    <location>
        <begin position="1"/>
        <end position="19"/>
    </location>
</feature>
<dbReference type="AlphaFoldDB" id="A0A370KM04"/>
<keyword evidence="1" id="KW-0732">Signal</keyword>
<name>A0A370KM04_9HYPH</name>